<dbReference type="PROSITE" id="PS52050">
    <property type="entry name" value="WYL"/>
    <property type="match status" value="1"/>
</dbReference>
<dbReference type="KEGG" id="dol:Dole_0736"/>
<feature type="region of interest" description="Disordered" evidence="1">
    <location>
        <begin position="1"/>
        <end position="44"/>
    </location>
</feature>
<dbReference type="STRING" id="96561.Dole_0736"/>
<organism evidence="3 4">
    <name type="scientific">Desulfosudis oleivorans (strain DSM 6200 / JCM 39069 / Hxd3)</name>
    <name type="common">Desulfococcus oleovorans</name>
    <dbReference type="NCBI Taxonomy" id="96561"/>
    <lineage>
        <taxon>Bacteria</taxon>
        <taxon>Pseudomonadati</taxon>
        <taxon>Thermodesulfobacteriota</taxon>
        <taxon>Desulfobacteria</taxon>
        <taxon>Desulfobacterales</taxon>
        <taxon>Desulfosudaceae</taxon>
        <taxon>Desulfosudis</taxon>
    </lineage>
</organism>
<feature type="domain" description="WYL" evidence="2">
    <location>
        <begin position="328"/>
        <end position="391"/>
    </location>
</feature>
<name>A8ZV85_DESOH</name>
<reference evidence="3 4" key="1">
    <citation type="submission" date="2007-10" db="EMBL/GenBank/DDBJ databases">
        <title>Complete sequence of Desulfococcus oleovorans Hxd3.</title>
        <authorList>
            <consortium name="US DOE Joint Genome Institute"/>
            <person name="Copeland A."/>
            <person name="Lucas S."/>
            <person name="Lapidus A."/>
            <person name="Barry K."/>
            <person name="Glavina del Rio T."/>
            <person name="Dalin E."/>
            <person name="Tice H."/>
            <person name="Pitluck S."/>
            <person name="Kiss H."/>
            <person name="Brettin T."/>
            <person name="Bruce D."/>
            <person name="Detter J.C."/>
            <person name="Han C."/>
            <person name="Schmutz J."/>
            <person name="Larimer F."/>
            <person name="Land M."/>
            <person name="Hauser L."/>
            <person name="Kyrpides N."/>
            <person name="Kim E."/>
            <person name="Wawrik B."/>
            <person name="Richardson P."/>
        </authorList>
    </citation>
    <scope>NUCLEOTIDE SEQUENCE [LARGE SCALE GENOMIC DNA]</scope>
    <source>
        <strain evidence="4">DSM 6200 / JCM 39069 / Hxd3</strain>
    </source>
</reference>
<dbReference type="EMBL" id="CP000859">
    <property type="protein sequence ID" value="ABW66546.1"/>
    <property type="molecule type" value="Genomic_DNA"/>
</dbReference>
<gene>
    <name evidence="3" type="ordered locus">Dole_0736</name>
</gene>
<dbReference type="InterPro" id="IPR026881">
    <property type="entry name" value="WYL_dom"/>
</dbReference>
<feature type="compositionally biased region" description="Basic and acidic residues" evidence="1">
    <location>
        <begin position="9"/>
        <end position="24"/>
    </location>
</feature>
<keyword evidence="4" id="KW-1185">Reference proteome</keyword>
<evidence type="ECO:0000259" key="2">
    <source>
        <dbReference type="Pfam" id="PF13280"/>
    </source>
</evidence>
<evidence type="ECO:0000313" key="4">
    <source>
        <dbReference type="Proteomes" id="UP000008561"/>
    </source>
</evidence>
<evidence type="ECO:0000313" key="3">
    <source>
        <dbReference type="EMBL" id="ABW66546.1"/>
    </source>
</evidence>
<dbReference type="Pfam" id="PF13280">
    <property type="entry name" value="WYL"/>
    <property type="match status" value="1"/>
</dbReference>
<proteinExistence type="predicted"/>
<accession>A8ZV85</accession>
<sequence length="394" mass="45355">MAEEMAEEANERRRIIREEDRPDDPFEDEEDVVPSSRDGQKPLRPFEQYVDDICCGRRSLWGEEENAAHIPPRTRQGATEHQAERRSASAPVQMLQSELVSSRFLHVMGQILQQYQGHRIRTVSFSAKGYPRRGELPVMGVYIRKSGTVIFNLLRHFENAAQMALVIDSGFSIHGLIWHSMLRTLLHEIHHSLNLPYGGEETEEVQSTEELLAGQWCETEIHRLVHILDLEPTRLDDEPFFRTCFYELMLRESKAGNGDWVGKQRRLVDAGLIYWDEKSHAAIETMAMLYDNSANQGQQARGDAQEALVKADLRIQDRIDWELKKEQAVKEACETGAILKIDYRANDQRLVSCLIRPVSIFYKDSVTCVEALSESRQKQQTFRLDRIEALTFVA</sequence>
<dbReference type="Proteomes" id="UP000008561">
    <property type="component" value="Chromosome"/>
</dbReference>
<protein>
    <recommendedName>
        <fullName evidence="2">WYL domain-containing protein</fullName>
    </recommendedName>
</protein>
<evidence type="ECO:0000256" key="1">
    <source>
        <dbReference type="SAM" id="MobiDB-lite"/>
    </source>
</evidence>
<dbReference type="eggNOG" id="COG2378">
    <property type="taxonomic scope" value="Bacteria"/>
</dbReference>
<dbReference type="HOGENOM" id="CLU_699670_0_0_7"/>
<dbReference type="AlphaFoldDB" id="A8ZV85"/>
<feature type="region of interest" description="Disordered" evidence="1">
    <location>
        <begin position="65"/>
        <end position="90"/>
    </location>
</feature>